<dbReference type="Proteomes" id="UP000470213">
    <property type="component" value="Unassembled WGS sequence"/>
</dbReference>
<protein>
    <submittedName>
        <fullName evidence="1">Uncharacterized protein</fullName>
    </submittedName>
</protein>
<name>A0A7X5LMI4_9ALTE</name>
<keyword evidence="2" id="KW-1185">Reference proteome</keyword>
<proteinExistence type="predicted"/>
<evidence type="ECO:0000313" key="2">
    <source>
        <dbReference type="Proteomes" id="UP000470213"/>
    </source>
</evidence>
<dbReference type="RefSeq" id="WP_163086285.1">
    <property type="nucleotide sequence ID" value="NZ_JAAAWN010000017.1"/>
</dbReference>
<dbReference type="EMBL" id="JAAAWN010000017">
    <property type="protein sequence ID" value="NDV92076.1"/>
    <property type="molecule type" value="Genomic_DNA"/>
</dbReference>
<dbReference type="AlphaFoldDB" id="A0A7X5LMI4"/>
<organism evidence="1 2">
    <name type="scientific">Alteromonas profundi</name>
    <dbReference type="NCBI Taxonomy" id="2696062"/>
    <lineage>
        <taxon>Bacteria</taxon>
        <taxon>Pseudomonadati</taxon>
        <taxon>Pseudomonadota</taxon>
        <taxon>Gammaproteobacteria</taxon>
        <taxon>Alteromonadales</taxon>
        <taxon>Alteromonadaceae</taxon>
        <taxon>Alteromonas/Salinimonas group</taxon>
        <taxon>Alteromonas</taxon>
    </lineage>
</organism>
<sequence length="68" mass="7296">MSSDSTPHTIANMAGLKSAIVRGESDRVSELLGDQTLDKLQKSYLIELAELNGNPSVVNIVKQAPSKE</sequence>
<comment type="caution">
    <text evidence="1">The sequence shown here is derived from an EMBL/GenBank/DDBJ whole genome shotgun (WGS) entry which is preliminary data.</text>
</comment>
<accession>A0A7X5LMI4</accession>
<evidence type="ECO:0000313" key="1">
    <source>
        <dbReference type="EMBL" id="NDV92076.1"/>
    </source>
</evidence>
<gene>
    <name evidence="1" type="ORF">GTH32_12925</name>
</gene>
<reference evidence="1 2" key="1">
    <citation type="submission" date="2020-01" db="EMBL/GenBank/DDBJ databases">
        <authorList>
            <person name="Chen J."/>
            <person name="Zhu S."/>
            <person name="Yang J."/>
        </authorList>
    </citation>
    <scope>NUCLEOTIDE SEQUENCE [LARGE SCALE GENOMIC DNA]</scope>
    <source>
        <strain evidence="1 2">345S023</strain>
    </source>
</reference>